<dbReference type="Pfam" id="PF00059">
    <property type="entry name" value="Lectin_C"/>
    <property type="match status" value="1"/>
</dbReference>
<keyword evidence="1" id="KW-0732">Signal</keyword>
<reference evidence="3 4" key="1">
    <citation type="submission" date="2024-05" db="EMBL/GenBank/DDBJ databases">
        <authorList>
            <person name="Wallberg A."/>
        </authorList>
    </citation>
    <scope>NUCLEOTIDE SEQUENCE [LARGE SCALE GENOMIC DNA]</scope>
</reference>
<dbReference type="EMBL" id="CAXKWB010003220">
    <property type="protein sequence ID" value="CAL4068562.1"/>
    <property type="molecule type" value="Genomic_DNA"/>
</dbReference>
<feature type="chain" id="PRO_5043629244" description="C-type lectin domain-containing protein" evidence="1">
    <location>
        <begin position="18"/>
        <end position="161"/>
    </location>
</feature>
<comment type="caution">
    <text evidence="3">The sequence shown here is derived from an EMBL/GenBank/DDBJ whole genome shotgun (WGS) entry which is preliminary data.</text>
</comment>
<dbReference type="PANTHER" id="PTHR22801:SF63">
    <property type="entry name" value="C-TYPE LECTIN DOMAIN-CONTAINING PROTEIN"/>
    <property type="match status" value="1"/>
</dbReference>
<dbReference type="PANTHER" id="PTHR22801">
    <property type="entry name" value="LITHOSTATHINE"/>
    <property type="match status" value="1"/>
</dbReference>
<feature type="signal peptide" evidence="1">
    <location>
        <begin position="1"/>
        <end position="17"/>
    </location>
</feature>
<keyword evidence="4" id="KW-1185">Reference proteome</keyword>
<dbReference type="SMART" id="SM00034">
    <property type="entry name" value="CLECT"/>
    <property type="match status" value="1"/>
</dbReference>
<dbReference type="PROSITE" id="PS50041">
    <property type="entry name" value="C_TYPE_LECTIN_2"/>
    <property type="match status" value="1"/>
</dbReference>
<evidence type="ECO:0000259" key="2">
    <source>
        <dbReference type="PROSITE" id="PS50041"/>
    </source>
</evidence>
<evidence type="ECO:0000313" key="4">
    <source>
        <dbReference type="Proteomes" id="UP001497623"/>
    </source>
</evidence>
<dbReference type="AlphaFoldDB" id="A0AAV2Q424"/>
<dbReference type="CDD" id="cd00037">
    <property type="entry name" value="CLECT"/>
    <property type="match status" value="1"/>
</dbReference>
<dbReference type="Gene3D" id="3.10.100.10">
    <property type="entry name" value="Mannose-Binding Protein A, subunit A"/>
    <property type="match status" value="1"/>
</dbReference>
<name>A0AAV2Q424_MEGNR</name>
<protein>
    <recommendedName>
        <fullName evidence="2">C-type lectin domain-containing protein</fullName>
    </recommendedName>
</protein>
<organism evidence="3 4">
    <name type="scientific">Meganyctiphanes norvegica</name>
    <name type="common">Northern krill</name>
    <name type="synonym">Thysanopoda norvegica</name>
    <dbReference type="NCBI Taxonomy" id="48144"/>
    <lineage>
        <taxon>Eukaryota</taxon>
        <taxon>Metazoa</taxon>
        <taxon>Ecdysozoa</taxon>
        <taxon>Arthropoda</taxon>
        <taxon>Crustacea</taxon>
        <taxon>Multicrustacea</taxon>
        <taxon>Malacostraca</taxon>
        <taxon>Eumalacostraca</taxon>
        <taxon>Eucarida</taxon>
        <taxon>Euphausiacea</taxon>
        <taxon>Euphausiidae</taxon>
        <taxon>Meganyctiphanes</taxon>
    </lineage>
</organism>
<dbReference type="InterPro" id="IPR001304">
    <property type="entry name" value="C-type_lectin-like"/>
</dbReference>
<evidence type="ECO:0000313" key="3">
    <source>
        <dbReference type="EMBL" id="CAL4068562.1"/>
    </source>
</evidence>
<dbReference type="InterPro" id="IPR050801">
    <property type="entry name" value="Ca-Dep_Lectins_ImmuneDev"/>
</dbReference>
<gene>
    <name evidence="3" type="ORF">MNOR_LOCUS7364</name>
</gene>
<proteinExistence type="predicted"/>
<dbReference type="InterPro" id="IPR016186">
    <property type="entry name" value="C-type_lectin-like/link_sf"/>
</dbReference>
<sequence>MWLFHVSLCVVIAFASSECPSSIFEDIHGTCYYFSSDRGERHTWQEARQFCQDIGALLDVKVDLAELDTEASCMSDGLMMQKIAGKGERVWLGGTDEGSEGAWYWNSGRSISIMDSLWYYTEPSSGTVQNCLIAWVRGDYNRAYYGDNECSAEDAFVCMIL</sequence>
<dbReference type="Proteomes" id="UP001497623">
    <property type="component" value="Unassembled WGS sequence"/>
</dbReference>
<accession>A0AAV2Q424</accession>
<evidence type="ECO:0000256" key="1">
    <source>
        <dbReference type="SAM" id="SignalP"/>
    </source>
</evidence>
<dbReference type="SUPFAM" id="SSF56436">
    <property type="entry name" value="C-type lectin-like"/>
    <property type="match status" value="1"/>
</dbReference>
<feature type="domain" description="C-type lectin" evidence="2">
    <location>
        <begin position="27"/>
        <end position="159"/>
    </location>
</feature>
<dbReference type="InterPro" id="IPR016187">
    <property type="entry name" value="CTDL_fold"/>
</dbReference>